<evidence type="ECO:0000313" key="24">
    <source>
        <dbReference type="EMBL" id="KZN09147.1"/>
    </source>
</evidence>
<organism evidence="24">
    <name type="scientific">Daucus carota subsp. sativus</name>
    <name type="common">Carrot</name>
    <dbReference type="NCBI Taxonomy" id="79200"/>
    <lineage>
        <taxon>Eukaryota</taxon>
        <taxon>Viridiplantae</taxon>
        <taxon>Streptophyta</taxon>
        <taxon>Embryophyta</taxon>
        <taxon>Tracheophyta</taxon>
        <taxon>Spermatophyta</taxon>
        <taxon>Magnoliopsida</taxon>
        <taxon>eudicotyledons</taxon>
        <taxon>Gunneridae</taxon>
        <taxon>Pentapetalae</taxon>
        <taxon>asterids</taxon>
        <taxon>campanulids</taxon>
        <taxon>Apiales</taxon>
        <taxon>Apiaceae</taxon>
        <taxon>Apioideae</taxon>
        <taxon>Scandiceae</taxon>
        <taxon>Daucinae</taxon>
        <taxon>Daucus</taxon>
        <taxon>Daucus sect. Daucus</taxon>
    </lineage>
</organism>
<comment type="similarity">
    <text evidence="3">In the N-terminal section; belongs to the leguminous lectin family.</text>
</comment>
<gene>
    <name evidence="24" type="ORF">DCAR_001803</name>
</gene>
<name>A0A161YLR2_DAUCS</name>
<comment type="subcellular location">
    <subcellularLocation>
        <location evidence="1">Cell membrane</location>
    </subcellularLocation>
    <subcellularLocation>
        <location evidence="2">Membrane</location>
        <topology evidence="2">Single-pass type I membrane protein</topology>
    </subcellularLocation>
</comment>
<evidence type="ECO:0000256" key="17">
    <source>
        <dbReference type="ARBA" id="ARBA00023170"/>
    </source>
</evidence>
<evidence type="ECO:0000256" key="13">
    <source>
        <dbReference type="ARBA" id="ARBA00022777"/>
    </source>
</evidence>
<keyword evidence="17" id="KW-0675">Receptor</keyword>
<evidence type="ECO:0000256" key="1">
    <source>
        <dbReference type="ARBA" id="ARBA00004236"/>
    </source>
</evidence>
<evidence type="ECO:0000256" key="11">
    <source>
        <dbReference type="ARBA" id="ARBA00022734"/>
    </source>
</evidence>
<keyword evidence="6" id="KW-1003">Cell membrane</keyword>
<evidence type="ECO:0000256" key="7">
    <source>
        <dbReference type="ARBA" id="ARBA00022527"/>
    </source>
</evidence>
<accession>A0A161YLR2</accession>
<dbReference type="PANTHER" id="PTHR27007">
    <property type="match status" value="1"/>
</dbReference>
<evidence type="ECO:0000256" key="6">
    <source>
        <dbReference type="ARBA" id="ARBA00022475"/>
    </source>
</evidence>
<dbReference type="Gene3D" id="2.60.120.200">
    <property type="match status" value="1"/>
</dbReference>
<feature type="binding site" evidence="21">
    <location>
        <position position="388"/>
    </location>
    <ligand>
        <name>ATP</name>
        <dbReference type="ChEBI" id="CHEBI:30616"/>
    </ligand>
</feature>
<comment type="catalytic activity">
    <reaction evidence="19">
        <text>L-threonyl-[protein] + ATP = O-phospho-L-threonyl-[protein] + ADP + H(+)</text>
        <dbReference type="Rhea" id="RHEA:46608"/>
        <dbReference type="Rhea" id="RHEA-COMP:11060"/>
        <dbReference type="Rhea" id="RHEA-COMP:11605"/>
        <dbReference type="ChEBI" id="CHEBI:15378"/>
        <dbReference type="ChEBI" id="CHEBI:30013"/>
        <dbReference type="ChEBI" id="CHEBI:30616"/>
        <dbReference type="ChEBI" id="CHEBI:61977"/>
        <dbReference type="ChEBI" id="CHEBI:456216"/>
        <dbReference type="EC" id="2.7.11.1"/>
    </reaction>
</comment>
<keyword evidence="7" id="KW-0723">Serine/threonine-protein kinase</keyword>
<dbReference type="CDD" id="cd06899">
    <property type="entry name" value="lectin_legume_LecRK_Arcelin_ConA"/>
    <property type="match status" value="1"/>
</dbReference>
<evidence type="ECO:0000256" key="10">
    <source>
        <dbReference type="ARBA" id="ARBA00022729"/>
    </source>
</evidence>
<evidence type="ECO:0000256" key="4">
    <source>
        <dbReference type="ARBA" id="ARBA00010217"/>
    </source>
</evidence>
<protein>
    <recommendedName>
        <fullName evidence="5">non-specific serine/threonine protein kinase</fullName>
        <ecNumber evidence="5">2.7.11.1</ecNumber>
    </recommendedName>
</protein>
<dbReference type="PROSITE" id="PS50011">
    <property type="entry name" value="PROTEIN_KINASE_DOM"/>
    <property type="match status" value="1"/>
</dbReference>
<comment type="similarity">
    <text evidence="4">In the C-terminal section; belongs to the protein kinase superfamily. Ser/Thr protein kinase family.</text>
</comment>
<dbReference type="Gramene" id="KZN09147">
    <property type="protein sequence ID" value="KZN09147"/>
    <property type="gene ID" value="DCAR_001803"/>
</dbReference>
<evidence type="ECO:0000256" key="9">
    <source>
        <dbReference type="ARBA" id="ARBA00022692"/>
    </source>
</evidence>
<evidence type="ECO:0000256" key="15">
    <source>
        <dbReference type="ARBA" id="ARBA00022989"/>
    </source>
</evidence>
<evidence type="ECO:0000256" key="22">
    <source>
        <dbReference type="SAM" id="Phobius"/>
    </source>
</evidence>
<dbReference type="FunFam" id="2.60.120.200:FF:000086">
    <property type="entry name" value="L-type lectin-domain containing receptor kinase S.4"/>
    <property type="match status" value="1"/>
</dbReference>
<dbReference type="InterPro" id="IPR050528">
    <property type="entry name" value="L-type_Lectin-RKs"/>
</dbReference>
<dbReference type="GO" id="GO:0005524">
    <property type="term" value="F:ATP binding"/>
    <property type="evidence" value="ECO:0007669"/>
    <property type="project" value="UniProtKB-UniRule"/>
</dbReference>
<keyword evidence="11" id="KW-0430">Lectin</keyword>
<evidence type="ECO:0000256" key="12">
    <source>
        <dbReference type="ARBA" id="ARBA00022741"/>
    </source>
</evidence>
<dbReference type="Gene3D" id="1.10.510.10">
    <property type="entry name" value="Transferase(Phosphotransferase) domain 1"/>
    <property type="match status" value="1"/>
</dbReference>
<dbReference type="FunFam" id="3.30.200.20:FF:000039">
    <property type="entry name" value="receptor-like protein kinase FERONIA"/>
    <property type="match status" value="1"/>
</dbReference>
<evidence type="ECO:0000256" key="20">
    <source>
        <dbReference type="ARBA" id="ARBA00048679"/>
    </source>
</evidence>
<evidence type="ECO:0000256" key="18">
    <source>
        <dbReference type="ARBA" id="ARBA00023180"/>
    </source>
</evidence>
<dbReference type="SUPFAM" id="SSF49899">
    <property type="entry name" value="Concanavalin A-like lectins/glucanases"/>
    <property type="match status" value="1"/>
</dbReference>
<dbReference type="PROSITE" id="PS00108">
    <property type="entry name" value="PROTEIN_KINASE_ST"/>
    <property type="match status" value="1"/>
</dbReference>
<comment type="catalytic activity">
    <reaction evidence="20">
        <text>L-seryl-[protein] + ATP = O-phospho-L-seryl-[protein] + ADP + H(+)</text>
        <dbReference type="Rhea" id="RHEA:17989"/>
        <dbReference type="Rhea" id="RHEA-COMP:9863"/>
        <dbReference type="Rhea" id="RHEA-COMP:11604"/>
        <dbReference type="ChEBI" id="CHEBI:15378"/>
        <dbReference type="ChEBI" id="CHEBI:29999"/>
        <dbReference type="ChEBI" id="CHEBI:30616"/>
        <dbReference type="ChEBI" id="CHEBI:83421"/>
        <dbReference type="ChEBI" id="CHEBI:456216"/>
        <dbReference type="EC" id="2.7.11.1"/>
    </reaction>
</comment>
<dbReference type="SUPFAM" id="SSF56112">
    <property type="entry name" value="Protein kinase-like (PK-like)"/>
    <property type="match status" value="1"/>
</dbReference>
<dbReference type="GO" id="GO:0002229">
    <property type="term" value="P:defense response to oomycetes"/>
    <property type="evidence" value="ECO:0007669"/>
    <property type="project" value="UniProtKB-ARBA"/>
</dbReference>
<dbReference type="GO" id="GO:0042742">
    <property type="term" value="P:defense response to bacterium"/>
    <property type="evidence" value="ECO:0007669"/>
    <property type="project" value="UniProtKB-ARBA"/>
</dbReference>
<dbReference type="InterPro" id="IPR017441">
    <property type="entry name" value="Protein_kinase_ATP_BS"/>
</dbReference>
<evidence type="ECO:0000256" key="21">
    <source>
        <dbReference type="PROSITE-ProRule" id="PRU10141"/>
    </source>
</evidence>
<dbReference type="EMBL" id="LNRQ01000001">
    <property type="protein sequence ID" value="KZN09147.1"/>
    <property type="molecule type" value="Genomic_DNA"/>
</dbReference>
<feature type="domain" description="Protein kinase" evidence="23">
    <location>
        <begin position="359"/>
        <end position="640"/>
    </location>
</feature>
<dbReference type="InterPro" id="IPR001220">
    <property type="entry name" value="Legume_lectin_dom"/>
</dbReference>
<evidence type="ECO:0000256" key="3">
    <source>
        <dbReference type="ARBA" id="ARBA00008536"/>
    </source>
</evidence>
<evidence type="ECO:0000256" key="14">
    <source>
        <dbReference type="ARBA" id="ARBA00022840"/>
    </source>
</evidence>
<keyword evidence="13" id="KW-0418">Kinase</keyword>
<dbReference type="OMA" id="LHGWCRK"/>
<evidence type="ECO:0000256" key="5">
    <source>
        <dbReference type="ARBA" id="ARBA00012513"/>
    </source>
</evidence>
<comment type="caution">
    <text evidence="24">The sequence shown here is derived from an EMBL/GenBank/DDBJ whole genome shotgun (WGS) entry which is preliminary data.</text>
</comment>
<proteinExistence type="inferred from homology"/>
<keyword evidence="14 21" id="KW-0067">ATP-binding</keyword>
<keyword evidence="9 22" id="KW-0812">Transmembrane</keyword>
<sequence>MLLSVVQIRHLMNAAMKAFFIILFFLFKVVISEIAFTYNGFKNANLSLDGDAYLWSNGILGLTHDEPNLIGHALYPSPLQFRQNQTNSGNRYYIPTFSTTFVFSIKPMHPGIGGHGIAFVLLSTNKLKGCLANQYLGLPNATSNAKYSTRVLAVEFDVTQSFELKDINDNHVGIDISGLVSITSKPAAYYFDNTTTPNTINLKDGDPVQVWIDFNSQEKLLNVTIAPLGTLRPPKPLICLPIDLSSVLDDYMYAGFTASTGLLSASQNVLGWSFRIGGKAQNLSLHLPSLNKPVRVVHTKGFIVGITLATITLAFLILLGVIHTIHHIGNHNDILEYWEVDYGACRFNYSELVAATNGFSEKNLIGCGGFGRVYKGVIPSTGLEVAIKRIAQDSRQGMREFVAEITSMRGLRHRNLVQLHGWCRRQDELHLVYDYVVNGSLDDLLFNKHEQEKKLLTWQERFKILTGVAHALLYLHEECEQMVVHRDVKPSNVLIDADLTPKLGDFGLSRTYGHGLNPQTTHIVGTLGYLAPELTRTGKATTSTDVYGYGALMLEVACGRRPIEPRRIAEELVLVDWVRELHSKGEILRAVDPNLEEYNQYEAELVLSLGLLCAHPNPDHRPSMRSVVQVLLGDASLPILPSNLHLENAGVITNYSVIYDDDLTASSNIEPSSQSTSFTRFNQLQFNTRPTAVTL</sequence>
<dbReference type="InterPro" id="IPR011009">
    <property type="entry name" value="Kinase-like_dom_sf"/>
</dbReference>
<keyword evidence="15 22" id="KW-1133">Transmembrane helix</keyword>
<dbReference type="FunFam" id="1.10.510.10:FF:000108">
    <property type="entry name" value="L-type lectin-domain containing receptor kinase S.4"/>
    <property type="match status" value="1"/>
</dbReference>
<dbReference type="GO" id="GO:0004674">
    <property type="term" value="F:protein serine/threonine kinase activity"/>
    <property type="evidence" value="ECO:0007669"/>
    <property type="project" value="UniProtKB-KW"/>
</dbReference>
<dbReference type="Pfam" id="PF00139">
    <property type="entry name" value="Lectin_legB"/>
    <property type="match status" value="1"/>
</dbReference>
<keyword evidence="12 21" id="KW-0547">Nucleotide-binding</keyword>
<keyword evidence="16 22" id="KW-0472">Membrane</keyword>
<dbReference type="InterPro" id="IPR013320">
    <property type="entry name" value="ConA-like_dom_sf"/>
</dbReference>
<dbReference type="Gene3D" id="3.30.200.20">
    <property type="entry name" value="Phosphorylase Kinase, domain 1"/>
    <property type="match status" value="1"/>
</dbReference>
<keyword evidence="8" id="KW-0808">Transferase</keyword>
<evidence type="ECO:0000256" key="16">
    <source>
        <dbReference type="ARBA" id="ARBA00023136"/>
    </source>
</evidence>
<dbReference type="AlphaFoldDB" id="A0A161YLR2"/>
<keyword evidence="18" id="KW-0325">Glycoprotein</keyword>
<dbReference type="GO" id="GO:0005886">
    <property type="term" value="C:plasma membrane"/>
    <property type="evidence" value="ECO:0007669"/>
    <property type="project" value="UniProtKB-SubCell"/>
</dbReference>
<evidence type="ECO:0000256" key="2">
    <source>
        <dbReference type="ARBA" id="ARBA00004479"/>
    </source>
</evidence>
<dbReference type="InterPro" id="IPR008271">
    <property type="entry name" value="Ser/Thr_kinase_AS"/>
</dbReference>
<dbReference type="InterPro" id="IPR000719">
    <property type="entry name" value="Prot_kinase_dom"/>
</dbReference>
<evidence type="ECO:0000259" key="23">
    <source>
        <dbReference type="PROSITE" id="PS50011"/>
    </source>
</evidence>
<reference evidence="24" key="1">
    <citation type="journal article" date="2016" name="Nat. Genet.">
        <title>A high-quality carrot genome assembly provides new insights into carotenoid accumulation and asterid genome evolution.</title>
        <authorList>
            <person name="Iorizzo M."/>
            <person name="Ellison S."/>
            <person name="Senalik D."/>
            <person name="Zeng P."/>
            <person name="Satapoomin P."/>
            <person name="Huang J."/>
            <person name="Bowman M."/>
            <person name="Iovene M."/>
            <person name="Sanseverino W."/>
            <person name="Cavagnaro P."/>
            <person name="Yildiz M."/>
            <person name="Macko-Podgorni A."/>
            <person name="Moranska E."/>
            <person name="Grzebelus E."/>
            <person name="Grzebelus D."/>
            <person name="Ashrafi H."/>
            <person name="Zheng Z."/>
            <person name="Cheng S."/>
            <person name="Spooner D."/>
            <person name="Van Deynze A."/>
            <person name="Simon P."/>
        </authorList>
    </citation>
    <scope>NUCLEOTIDE SEQUENCE [LARGE SCALE GENOMIC DNA]</scope>
    <source>
        <tissue evidence="24">Leaf</tissue>
    </source>
</reference>
<evidence type="ECO:0000256" key="19">
    <source>
        <dbReference type="ARBA" id="ARBA00047899"/>
    </source>
</evidence>
<keyword evidence="10" id="KW-0732">Signal</keyword>
<dbReference type="GO" id="GO:0030246">
    <property type="term" value="F:carbohydrate binding"/>
    <property type="evidence" value="ECO:0007669"/>
    <property type="project" value="UniProtKB-KW"/>
</dbReference>
<dbReference type="Pfam" id="PF00069">
    <property type="entry name" value="Pkinase"/>
    <property type="match status" value="1"/>
</dbReference>
<feature type="transmembrane region" description="Helical" evidence="22">
    <location>
        <begin position="301"/>
        <end position="322"/>
    </location>
</feature>
<dbReference type="CDD" id="cd14066">
    <property type="entry name" value="STKc_IRAK"/>
    <property type="match status" value="1"/>
</dbReference>
<evidence type="ECO:0000256" key="8">
    <source>
        <dbReference type="ARBA" id="ARBA00022679"/>
    </source>
</evidence>
<dbReference type="EC" id="2.7.11.1" evidence="5"/>
<dbReference type="SMART" id="SM00220">
    <property type="entry name" value="S_TKc"/>
    <property type="match status" value="1"/>
</dbReference>
<dbReference type="PROSITE" id="PS00107">
    <property type="entry name" value="PROTEIN_KINASE_ATP"/>
    <property type="match status" value="1"/>
</dbReference>